<dbReference type="PANTHER" id="PTHR24322:SF748">
    <property type="entry name" value="FI23927P1-RELATED"/>
    <property type="match status" value="1"/>
</dbReference>
<dbReference type="Gene3D" id="3.40.50.720">
    <property type="entry name" value="NAD(P)-binding Rossmann-like Domain"/>
    <property type="match status" value="1"/>
</dbReference>
<accession>A0A9J6CS89</accession>
<proteinExistence type="inferred from homology"/>
<comment type="similarity">
    <text evidence="1">Belongs to the short-chain dehydrogenases/reductases (SDR) family.</text>
</comment>
<dbReference type="GO" id="GO:0005811">
    <property type="term" value="C:lipid droplet"/>
    <property type="evidence" value="ECO:0007669"/>
    <property type="project" value="TreeGrafter"/>
</dbReference>
<sequence>MVSGNDLVLRKVEKKPKTLRAPSSAEVKALTFLADFRVGKVTGGANGLGQFICLKLAAEGCHVAIADICSSDETIEKLKKYNVQTKAYEVDVSNFKEVIEFKKKLDEEFGDIDILVNNAGIVSYKSIAEQSFEEIEKLTSVNINSVMFMTKCFLSDMIKRKCGHLVSISSLQGIYAFPCSINYSSTKFAITGFMLAIKEFLRIEKFENIFTTIICPHVIATNKHVVDVVNPKRATILSPEETSKIVVDAIINRSSFVTIPSYFSYFIPLFNSMPFCLQHLIRDIRDETSFLNKL</sequence>
<dbReference type="PRINTS" id="PR00080">
    <property type="entry name" value="SDRFAMILY"/>
</dbReference>
<evidence type="ECO:0000313" key="3">
    <source>
        <dbReference type="Proteomes" id="UP001107558"/>
    </source>
</evidence>
<dbReference type="Proteomes" id="UP001107558">
    <property type="component" value="Chromosome 1"/>
</dbReference>
<evidence type="ECO:0000256" key="1">
    <source>
        <dbReference type="RuleBase" id="RU000363"/>
    </source>
</evidence>
<dbReference type="PANTHER" id="PTHR24322">
    <property type="entry name" value="PKSB"/>
    <property type="match status" value="1"/>
</dbReference>
<reference evidence="2" key="1">
    <citation type="submission" date="2021-03" db="EMBL/GenBank/DDBJ databases">
        <title>Chromosome level genome of the anhydrobiotic midge Polypedilum vanderplanki.</title>
        <authorList>
            <person name="Yoshida Y."/>
            <person name="Kikawada T."/>
            <person name="Gusev O."/>
        </authorList>
    </citation>
    <scope>NUCLEOTIDE SEQUENCE</scope>
    <source>
        <strain evidence="2">NIAS01</strain>
        <tissue evidence="2">Whole body or cell culture</tissue>
    </source>
</reference>
<evidence type="ECO:0000313" key="2">
    <source>
        <dbReference type="EMBL" id="KAG5684727.1"/>
    </source>
</evidence>
<dbReference type="AlphaFoldDB" id="A0A9J6CS89"/>
<organism evidence="2 3">
    <name type="scientific">Polypedilum vanderplanki</name>
    <name type="common">Sleeping chironomid midge</name>
    <dbReference type="NCBI Taxonomy" id="319348"/>
    <lineage>
        <taxon>Eukaryota</taxon>
        <taxon>Metazoa</taxon>
        <taxon>Ecdysozoa</taxon>
        <taxon>Arthropoda</taxon>
        <taxon>Hexapoda</taxon>
        <taxon>Insecta</taxon>
        <taxon>Pterygota</taxon>
        <taxon>Neoptera</taxon>
        <taxon>Endopterygota</taxon>
        <taxon>Diptera</taxon>
        <taxon>Nematocera</taxon>
        <taxon>Chironomoidea</taxon>
        <taxon>Chironomidae</taxon>
        <taxon>Chironominae</taxon>
        <taxon>Polypedilum</taxon>
        <taxon>Polypedilum</taxon>
    </lineage>
</organism>
<dbReference type="EMBL" id="JADBJN010000001">
    <property type="protein sequence ID" value="KAG5684727.1"/>
    <property type="molecule type" value="Genomic_DNA"/>
</dbReference>
<gene>
    <name evidence="2" type="ORF">PVAND_013941</name>
</gene>
<dbReference type="Pfam" id="PF00106">
    <property type="entry name" value="adh_short"/>
    <property type="match status" value="1"/>
</dbReference>
<dbReference type="OrthoDB" id="6251714at2759"/>
<keyword evidence="3" id="KW-1185">Reference proteome</keyword>
<dbReference type="SUPFAM" id="SSF51735">
    <property type="entry name" value="NAD(P)-binding Rossmann-fold domains"/>
    <property type="match status" value="1"/>
</dbReference>
<name>A0A9J6CS89_POLVA</name>
<dbReference type="InterPro" id="IPR036291">
    <property type="entry name" value="NAD(P)-bd_dom_sf"/>
</dbReference>
<dbReference type="InterPro" id="IPR002347">
    <property type="entry name" value="SDR_fam"/>
</dbReference>
<dbReference type="PRINTS" id="PR00081">
    <property type="entry name" value="GDHRDH"/>
</dbReference>
<dbReference type="GO" id="GO:0016616">
    <property type="term" value="F:oxidoreductase activity, acting on the CH-OH group of donors, NAD or NADP as acceptor"/>
    <property type="evidence" value="ECO:0007669"/>
    <property type="project" value="TreeGrafter"/>
</dbReference>
<protein>
    <submittedName>
        <fullName evidence="2">Uncharacterized protein</fullName>
    </submittedName>
</protein>
<comment type="caution">
    <text evidence="2">The sequence shown here is derived from an EMBL/GenBank/DDBJ whole genome shotgun (WGS) entry which is preliminary data.</text>
</comment>